<gene>
    <name evidence="3" type="ORF">UFOPK3564_00414</name>
</gene>
<accession>A0A6J7FVK6</accession>
<keyword evidence="2" id="KW-1133">Transmembrane helix</keyword>
<dbReference type="AlphaFoldDB" id="A0A6J7FVK6"/>
<keyword evidence="2" id="KW-0812">Transmembrane</keyword>
<feature type="compositionally biased region" description="Low complexity" evidence="1">
    <location>
        <begin position="139"/>
        <end position="154"/>
    </location>
</feature>
<name>A0A6J7FVK6_9ZZZZ</name>
<organism evidence="3">
    <name type="scientific">freshwater metagenome</name>
    <dbReference type="NCBI Taxonomy" id="449393"/>
    <lineage>
        <taxon>unclassified sequences</taxon>
        <taxon>metagenomes</taxon>
        <taxon>ecological metagenomes</taxon>
    </lineage>
</organism>
<proteinExistence type="predicted"/>
<reference evidence="3" key="1">
    <citation type="submission" date="2020-05" db="EMBL/GenBank/DDBJ databases">
        <authorList>
            <person name="Chiriac C."/>
            <person name="Salcher M."/>
            <person name="Ghai R."/>
            <person name="Kavagutti S V."/>
        </authorList>
    </citation>
    <scope>NUCLEOTIDE SEQUENCE</scope>
</reference>
<keyword evidence="2" id="KW-0472">Membrane</keyword>
<feature type="transmembrane region" description="Helical" evidence="2">
    <location>
        <begin position="30"/>
        <end position="51"/>
    </location>
</feature>
<dbReference type="EMBL" id="CAFBMK010000013">
    <property type="protein sequence ID" value="CAB4898044.1"/>
    <property type="molecule type" value="Genomic_DNA"/>
</dbReference>
<evidence type="ECO:0000313" key="3">
    <source>
        <dbReference type="EMBL" id="CAB4898044.1"/>
    </source>
</evidence>
<evidence type="ECO:0000256" key="2">
    <source>
        <dbReference type="SAM" id="Phobius"/>
    </source>
</evidence>
<protein>
    <submittedName>
        <fullName evidence="3">Unannotated protein</fullName>
    </submittedName>
</protein>
<evidence type="ECO:0000256" key="1">
    <source>
        <dbReference type="SAM" id="MobiDB-lite"/>
    </source>
</evidence>
<feature type="region of interest" description="Disordered" evidence="1">
    <location>
        <begin position="101"/>
        <end position="154"/>
    </location>
</feature>
<sequence>MDGSFAFFLLICALFGVAGGLQGRAKGSSFLLWFFIAACLPLFGFLASVVYPGRQYELRRRCDGCGRLLPITDTMCMGCGTDLDFPEVRYRSVAGSVIAVGPDGLPIEDPSTPGDGGEDDSPYERADNPYELVADGDDASGPAAPPAGVATPDR</sequence>